<evidence type="ECO:0000256" key="1">
    <source>
        <dbReference type="SAM" id="Phobius"/>
    </source>
</evidence>
<evidence type="ECO:0000313" key="3">
    <source>
        <dbReference type="Proteomes" id="UP001230145"/>
    </source>
</evidence>
<gene>
    <name evidence="2" type="ORF">J2S45_002130</name>
</gene>
<keyword evidence="1" id="KW-0472">Membrane</keyword>
<proteinExistence type="predicted"/>
<dbReference type="RefSeq" id="WP_270973816.1">
    <property type="nucleotide sequence ID" value="NZ_CP133407.1"/>
</dbReference>
<keyword evidence="1" id="KW-1133">Transmembrane helix</keyword>
<reference evidence="2 3" key="1">
    <citation type="submission" date="2023-07" db="EMBL/GenBank/DDBJ databases">
        <title>Sequencing the genomes of 1000 actinobacteria strains.</title>
        <authorList>
            <person name="Klenk H.-P."/>
        </authorList>
    </citation>
    <scope>NUCLEOTIDE SEQUENCE [LARGE SCALE GENOMIC DNA]</scope>
    <source>
        <strain evidence="2 3">DSM 19515</strain>
    </source>
</reference>
<dbReference type="Proteomes" id="UP001230145">
    <property type="component" value="Unassembled WGS sequence"/>
</dbReference>
<keyword evidence="1" id="KW-0812">Transmembrane</keyword>
<protein>
    <submittedName>
        <fullName evidence="2">Membrane protein YeaQ/YmgE (Transglycosylase-associated protein family)</fullName>
    </submittedName>
</protein>
<organism evidence="2 3">
    <name type="scientific">Trueperella abortisuis</name>
    <dbReference type="NCBI Taxonomy" id="445930"/>
    <lineage>
        <taxon>Bacteria</taxon>
        <taxon>Bacillati</taxon>
        <taxon>Actinomycetota</taxon>
        <taxon>Actinomycetes</taxon>
        <taxon>Actinomycetales</taxon>
        <taxon>Actinomycetaceae</taxon>
        <taxon>Trueperella</taxon>
    </lineage>
</organism>
<dbReference type="EMBL" id="JAUSQL010000001">
    <property type="protein sequence ID" value="MDP9833451.1"/>
    <property type="molecule type" value="Genomic_DNA"/>
</dbReference>
<name>A0ABT9PL43_9ACTO</name>
<feature type="transmembrane region" description="Helical" evidence="1">
    <location>
        <begin position="61"/>
        <end position="80"/>
    </location>
</feature>
<accession>A0ABT9PL43</accession>
<feature type="transmembrane region" description="Helical" evidence="1">
    <location>
        <begin position="29"/>
        <end position="49"/>
    </location>
</feature>
<comment type="caution">
    <text evidence="2">The sequence shown here is derived from an EMBL/GenBank/DDBJ whole genome shotgun (WGS) entry which is preliminary data.</text>
</comment>
<evidence type="ECO:0000313" key="2">
    <source>
        <dbReference type="EMBL" id="MDP9833451.1"/>
    </source>
</evidence>
<sequence length="86" mass="9124">MGNIIGTIVFGAVIGFLARFIRKDAPISVPATVGLGVAGVVVGNLILQLFNYPTNTPGIDWLRWIVATVLAIIFIGIYLGRAGKKN</sequence>
<keyword evidence="3" id="KW-1185">Reference proteome</keyword>
<feature type="transmembrane region" description="Helical" evidence="1">
    <location>
        <begin position="6"/>
        <end position="22"/>
    </location>
</feature>